<proteinExistence type="predicted"/>
<accession>A0ACC1KRM3</accession>
<dbReference type="EMBL" id="JANBUN010002735">
    <property type="protein sequence ID" value="KAJ2793814.1"/>
    <property type="molecule type" value="Genomic_DNA"/>
</dbReference>
<evidence type="ECO:0000313" key="1">
    <source>
        <dbReference type="EMBL" id="KAJ2793814.1"/>
    </source>
</evidence>
<dbReference type="Proteomes" id="UP001140087">
    <property type="component" value="Unassembled WGS sequence"/>
</dbReference>
<reference evidence="1" key="1">
    <citation type="submission" date="2022-07" db="EMBL/GenBank/DDBJ databases">
        <title>Phylogenomic reconstructions and comparative analyses of Kickxellomycotina fungi.</title>
        <authorList>
            <person name="Reynolds N.K."/>
            <person name="Stajich J.E."/>
            <person name="Barry K."/>
            <person name="Grigoriev I.V."/>
            <person name="Crous P."/>
            <person name="Smith M.E."/>
        </authorList>
    </citation>
    <scope>NUCLEOTIDE SEQUENCE</scope>
    <source>
        <strain evidence="1">BCRC 34780</strain>
    </source>
</reference>
<protein>
    <submittedName>
        <fullName evidence="1">Uncharacterized protein</fullName>
    </submittedName>
</protein>
<keyword evidence="2" id="KW-1185">Reference proteome</keyword>
<name>A0ACC1KRM3_9FUNG</name>
<feature type="non-terminal residue" evidence="1">
    <location>
        <position position="487"/>
    </location>
</feature>
<comment type="caution">
    <text evidence="1">The sequence shown here is derived from an EMBL/GenBank/DDBJ whole genome shotgun (WGS) entry which is preliminary data.</text>
</comment>
<evidence type="ECO:0000313" key="2">
    <source>
        <dbReference type="Proteomes" id="UP001140087"/>
    </source>
</evidence>
<gene>
    <name evidence="1" type="ORF">H4R21_005748</name>
</gene>
<organism evidence="1 2">
    <name type="scientific">Coemansia helicoidea</name>
    <dbReference type="NCBI Taxonomy" id="1286919"/>
    <lineage>
        <taxon>Eukaryota</taxon>
        <taxon>Fungi</taxon>
        <taxon>Fungi incertae sedis</taxon>
        <taxon>Zoopagomycota</taxon>
        <taxon>Kickxellomycotina</taxon>
        <taxon>Kickxellomycetes</taxon>
        <taxon>Kickxellales</taxon>
        <taxon>Kickxellaceae</taxon>
        <taxon>Coemansia</taxon>
    </lineage>
</organism>
<sequence length="487" mass="51985">MDPQQPGRDRLYLKTASAWLLSARMFPAERERTMLTEVLEDAFASWAQSAGDTSRRHRHLSLAEQIEAHAKITSDMLVDLFGAPAGSQISLPGLESAAQDKEAARAREARLDQALADVYRDNSAAQDRPPSVAQLTARMPHGTAVPPGSLLWRLSEIILIATAKRSADLWGAPSIMTFLRLLWAMALKEIRWRWENGQLLPRIPTAAEHAAAMEGARSGSQTPAPAPGPLAEAQPQTHFTVHLRHALAHQKLEMLNCCTERRLARAGTPVHPVAALETLSASGTPDQPDHAGTGSGGGLAQRMRAHVMGQLRRRSGEEHGPGAQLRIRRPIGRLLRTVRAGGGDGESDVSSAAPTADIGEFEDICAYESDSEGFVSAEDDYISDGVGNGRDVGDSSGSSNALLLLDQASLNESSATPMRLPANARAPGTSARDANYIDVAVASSLDSTSGFHHVSDVYERDPPLDAASSSKASLAPSAKQPETDEGH</sequence>